<feature type="compositionally biased region" description="Acidic residues" evidence="1">
    <location>
        <begin position="24"/>
        <end position="40"/>
    </location>
</feature>
<protein>
    <submittedName>
        <fullName evidence="2">Uncharacterized protein</fullName>
    </submittedName>
</protein>
<evidence type="ECO:0000256" key="1">
    <source>
        <dbReference type="SAM" id="MobiDB-lite"/>
    </source>
</evidence>
<feature type="region of interest" description="Disordered" evidence="1">
    <location>
        <begin position="1"/>
        <end position="69"/>
    </location>
</feature>
<dbReference type="EMBL" id="MTKT01003950">
    <property type="protein sequence ID" value="OWM73696.1"/>
    <property type="molecule type" value="Genomic_DNA"/>
</dbReference>
<dbReference type="AlphaFoldDB" id="A0A218WM26"/>
<feature type="compositionally biased region" description="Basic and acidic residues" evidence="1">
    <location>
        <begin position="41"/>
        <end position="65"/>
    </location>
</feature>
<feature type="compositionally biased region" description="Basic and acidic residues" evidence="1">
    <location>
        <begin position="1"/>
        <end position="23"/>
    </location>
</feature>
<name>A0A218WM26_PUNGR</name>
<comment type="caution">
    <text evidence="2">The sequence shown here is derived from an EMBL/GenBank/DDBJ whole genome shotgun (WGS) entry which is preliminary data.</text>
</comment>
<dbReference type="Proteomes" id="UP000197138">
    <property type="component" value="Unassembled WGS sequence"/>
</dbReference>
<accession>A0A218WM26</accession>
<proteinExistence type="predicted"/>
<gene>
    <name evidence="2" type="ORF">CDL15_Pgr026800</name>
</gene>
<organism evidence="2 3">
    <name type="scientific">Punica granatum</name>
    <name type="common">Pomegranate</name>
    <dbReference type="NCBI Taxonomy" id="22663"/>
    <lineage>
        <taxon>Eukaryota</taxon>
        <taxon>Viridiplantae</taxon>
        <taxon>Streptophyta</taxon>
        <taxon>Embryophyta</taxon>
        <taxon>Tracheophyta</taxon>
        <taxon>Spermatophyta</taxon>
        <taxon>Magnoliopsida</taxon>
        <taxon>eudicotyledons</taxon>
        <taxon>Gunneridae</taxon>
        <taxon>Pentapetalae</taxon>
        <taxon>rosids</taxon>
        <taxon>malvids</taxon>
        <taxon>Myrtales</taxon>
        <taxon>Lythraceae</taxon>
        <taxon>Punica</taxon>
    </lineage>
</organism>
<evidence type="ECO:0000313" key="3">
    <source>
        <dbReference type="Proteomes" id="UP000197138"/>
    </source>
</evidence>
<evidence type="ECO:0000313" key="2">
    <source>
        <dbReference type="EMBL" id="OWM73696.1"/>
    </source>
</evidence>
<reference evidence="3" key="1">
    <citation type="journal article" date="2017" name="Plant J.">
        <title>The pomegranate (Punica granatum L.) genome and the genomics of punicalagin biosynthesis.</title>
        <authorList>
            <person name="Qin G."/>
            <person name="Xu C."/>
            <person name="Ming R."/>
            <person name="Tang H."/>
            <person name="Guyot R."/>
            <person name="Kramer E.M."/>
            <person name="Hu Y."/>
            <person name="Yi X."/>
            <person name="Qi Y."/>
            <person name="Xu X."/>
            <person name="Gao Z."/>
            <person name="Pan H."/>
            <person name="Jian J."/>
            <person name="Tian Y."/>
            <person name="Yue Z."/>
            <person name="Xu Y."/>
        </authorList>
    </citation>
    <scope>NUCLEOTIDE SEQUENCE [LARGE SCALE GENOMIC DNA]</scope>
    <source>
        <strain evidence="3">cv. Dabenzi</strain>
    </source>
</reference>
<sequence>MKEAMRQLCKEDEGEKKDGGLKEEVEDEEKECEEEAEEEGGDPRMRRDGDEGNRGDATKDFEKNPSLDPAITVGPLIAISSPHFWIISGKTVQGHGA</sequence>